<comment type="similarity">
    <text evidence="1">Belongs to the ParB family.</text>
</comment>
<dbReference type="GO" id="GO:0007059">
    <property type="term" value="P:chromosome segregation"/>
    <property type="evidence" value="ECO:0007669"/>
    <property type="project" value="UniProtKB-KW"/>
</dbReference>
<evidence type="ECO:0000256" key="2">
    <source>
        <dbReference type="ARBA" id="ARBA00022829"/>
    </source>
</evidence>
<feature type="domain" description="ParB-like N-terminal" evidence="5">
    <location>
        <begin position="46"/>
        <end position="136"/>
    </location>
</feature>
<dbReference type="Proteomes" id="UP000681075">
    <property type="component" value="Unassembled WGS sequence"/>
</dbReference>
<keyword evidence="3" id="KW-0238">DNA-binding</keyword>
<dbReference type="EMBL" id="BOPV01000001">
    <property type="protein sequence ID" value="GIL40755.1"/>
    <property type="molecule type" value="Genomic_DNA"/>
</dbReference>
<sequence length="302" mass="31922">MADPKKKGLGRGLSALLGDAQTAYAAASGTPGVPVDIATAVGGAQQTMPITWLTAGKYQPRRRFDDEAIAELAASIKTRGILQPILVRPLGQDKYEIVAGERRWRAAQKAGLHDVPVLVQQLADDAAAEIALVENLQRQDLSPLEEAQGYQRLIDEFGHSHSALGDTIGKSRSHVANTLRLLALPDAVKALLDDGKLMAGHARALLTAADPIALAREVVAKGLSVRATEQLAAKSKQAARPGTLGAPRASKSADLISLERDLTGRLGLNVSIETEGKGGKVTIEYKSMEQLDDLLARLTGGN</sequence>
<dbReference type="InterPro" id="IPR041468">
    <property type="entry name" value="HTH_ParB/Spo0J"/>
</dbReference>
<dbReference type="SMART" id="SM00470">
    <property type="entry name" value="ParB"/>
    <property type="match status" value="1"/>
</dbReference>
<dbReference type="RefSeq" id="WP_420243945.1">
    <property type="nucleotide sequence ID" value="NZ_BOPV01000001.1"/>
</dbReference>
<evidence type="ECO:0000313" key="7">
    <source>
        <dbReference type="Proteomes" id="UP000681075"/>
    </source>
</evidence>
<dbReference type="Gene3D" id="1.10.10.2830">
    <property type="match status" value="1"/>
</dbReference>
<name>A0A8S8XHR1_9PROT</name>
<dbReference type="PANTHER" id="PTHR33375:SF1">
    <property type="entry name" value="CHROMOSOME-PARTITIONING PROTEIN PARB-RELATED"/>
    <property type="match status" value="1"/>
</dbReference>
<keyword evidence="7" id="KW-1185">Reference proteome</keyword>
<gene>
    <name evidence="6" type="ORF">TMPK1_29920</name>
</gene>
<protein>
    <submittedName>
        <fullName evidence="6">Chromosome partitioning protein ParB</fullName>
    </submittedName>
</protein>
<comment type="caution">
    <text evidence="6">The sequence shown here is derived from an EMBL/GenBank/DDBJ whole genome shotgun (WGS) entry which is preliminary data.</text>
</comment>
<evidence type="ECO:0000313" key="6">
    <source>
        <dbReference type="EMBL" id="GIL40755.1"/>
    </source>
</evidence>
<dbReference type="GO" id="GO:0003677">
    <property type="term" value="F:DNA binding"/>
    <property type="evidence" value="ECO:0007669"/>
    <property type="project" value="UniProtKB-KW"/>
</dbReference>
<dbReference type="InterPro" id="IPR057240">
    <property type="entry name" value="ParB_dimer_C"/>
</dbReference>
<dbReference type="PANTHER" id="PTHR33375">
    <property type="entry name" value="CHROMOSOME-PARTITIONING PROTEIN PARB-RELATED"/>
    <property type="match status" value="1"/>
</dbReference>
<organism evidence="6 7">
    <name type="scientific">Roseiterribacter gracilis</name>
    <dbReference type="NCBI Taxonomy" id="2812848"/>
    <lineage>
        <taxon>Bacteria</taxon>
        <taxon>Pseudomonadati</taxon>
        <taxon>Pseudomonadota</taxon>
        <taxon>Alphaproteobacteria</taxon>
        <taxon>Rhodospirillales</taxon>
        <taxon>Roseiterribacteraceae</taxon>
        <taxon>Roseiterribacter</taxon>
    </lineage>
</organism>
<dbReference type="Pfam" id="PF02195">
    <property type="entry name" value="ParB_N"/>
    <property type="match status" value="1"/>
</dbReference>
<dbReference type="Pfam" id="PF17762">
    <property type="entry name" value="HTH_ParB"/>
    <property type="match status" value="1"/>
</dbReference>
<keyword evidence="2" id="KW-0159">Chromosome partition</keyword>
<dbReference type="FunFam" id="3.90.1530.30:FF:000001">
    <property type="entry name" value="Chromosome partitioning protein ParB"/>
    <property type="match status" value="1"/>
</dbReference>
<dbReference type="CDD" id="cd16393">
    <property type="entry name" value="SPO0J_N"/>
    <property type="match status" value="1"/>
</dbReference>
<dbReference type="FunFam" id="1.10.10.2830:FF:000001">
    <property type="entry name" value="Chromosome partitioning protein ParB"/>
    <property type="match status" value="1"/>
</dbReference>
<evidence type="ECO:0000256" key="4">
    <source>
        <dbReference type="ARBA" id="ARBA00025472"/>
    </source>
</evidence>
<evidence type="ECO:0000256" key="3">
    <source>
        <dbReference type="ARBA" id="ARBA00023125"/>
    </source>
</evidence>
<dbReference type="Gene3D" id="3.90.1530.30">
    <property type="match status" value="1"/>
</dbReference>
<dbReference type="InterPro" id="IPR050336">
    <property type="entry name" value="Chromosome_partition/occlusion"/>
</dbReference>
<dbReference type="InterPro" id="IPR003115">
    <property type="entry name" value="ParB_N"/>
</dbReference>
<evidence type="ECO:0000256" key="1">
    <source>
        <dbReference type="ARBA" id="ARBA00006295"/>
    </source>
</evidence>
<dbReference type="SUPFAM" id="SSF110849">
    <property type="entry name" value="ParB/Sulfiredoxin"/>
    <property type="match status" value="1"/>
</dbReference>
<dbReference type="AlphaFoldDB" id="A0A8S8XHR1"/>
<dbReference type="InterPro" id="IPR004437">
    <property type="entry name" value="ParB/RepB/Spo0J"/>
</dbReference>
<accession>A0A8S8XHR1</accession>
<proteinExistence type="inferred from homology"/>
<dbReference type="NCBIfam" id="TIGR00180">
    <property type="entry name" value="parB_part"/>
    <property type="match status" value="1"/>
</dbReference>
<dbReference type="InterPro" id="IPR036086">
    <property type="entry name" value="ParB/Sulfiredoxin_sf"/>
</dbReference>
<evidence type="ECO:0000259" key="5">
    <source>
        <dbReference type="SMART" id="SM00470"/>
    </source>
</evidence>
<dbReference type="Pfam" id="PF23552">
    <property type="entry name" value="ParB_C"/>
    <property type="match status" value="1"/>
</dbReference>
<comment type="function">
    <text evidence="4">Involved in chromosome partition. Localize to both poles of the predivisional cell following completion of DNA replication. Binds to the DNA origin of replication.</text>
</comment>
<dbReference type="GO" id="GO:0005694">
    <property type="term" value="C:chromosome"/>
    <property type="evidence" value="ECO:0007669"/>
    <property type="project" value="TreeGrafter"/>
</dbReference>
<reference evidence="6" key="1">
    <citation type="submission" date="2021-02" db="EMBL/GenBank/DDBJ databases">
        <title>Genome sequence of Rhodospirillales sp. strain TMPK1 isolated from soil.</title>
        <authorList>
            <person name="Nakai R."/>
            <person name="Kusada H."/>
            <person name="Tamaki H."/>
        </authorList>
    </citation>
    <scope>NUCLEOTIDE SEQUENCE</scope>
    <source>
        <strain evidence="6">TMPK1</strain>
    </source>
</reference>